<dbReference type="KEGG" id="pvw:HU752_015245"/>
<evidence type="ECO:0000313" key="2">
    <source>
        <dbReference type="Proteomes" id="UP000634530"/>
    </source>
</evidence>
<dbReference type="Proteomes" id="UP000634530">
    <property type="component" value="Chromosome"/>
</dbReference>
<evidence type="ECO:0000313" key="1">
    <source>
        <dbReference type="EMBL" id="QXI31508.1"/>
    </source>
</evidence>
<reference evidence="1 2" key="1">
    <citation type="journal article" date="2020" name="Microorganisms">
        <title>Reliable Identification of Environmental Pseudomonas Isolates Using the rpoD Gene.</title>
        <authorList>
            <consortium name="The Broad Institute Genome Sequencing Platform"/>
            <person name="Girard L."/>
            <person name="Lood C."/>
            <person name="Rokni-Zadeh H."/>
            <person name="van Noort V."/>
            <person name="Lavigne R."/>
            <person name="De Mot R."/>
        </authorList>
    </citation>
    <scope>NUCLEOTIDE SEQUENCE [LARGE SCALE GENOMIC DNA]</scope>
    <source>
        <strain evidence="1 2">RW8P3</strain>
    </source>
</reference>
<dbReference type="InterPro" id="IPR014996">
    <property type="entry name" value="AcaB"/>
</dbReference>
<proteinExistence type="predicted"/>
<dbReference type="EMBL" id="CP077093">
    <property type="protein sequence ID" value="QXI31508.1"/>
    <property type="molecule type" value="Genomic_DNA"/>
</dbReference>
<keyword evidence="2" id="KW-1185">Reference proteome</keyword>
<accession>A0A9E6PSR1</accession>
<name>A0A9E6PSR1_9PSED</name>
<dbReference type="NCBIfam" id="TIGR03761">
    <property type="entry name" value="ICE_PFL4669"/>
    <property type="match status" value="1"/>
</dbReference>
<reference evidence="1 2" key="2">
    <citation type="journal article" date="2021" name="Microorganisms">
        <title>The Ever-Expanding Pseudomonas Genus: Description of 43 New Species and Partition of the Pseudomonas putida Group.</title>
        <authorList>
            <person name="Girard L."/>
            <person name="Lood C."/>
            <person name="Hofte M."/>
            <person name="Vandamme P."/>
            <person name="Rokni-Zadeh H."/>
            <person name="van Noort V."/>
            <person name="Lavigne R."/>
            <person name="De Mot R."/>
        </authorList>
    </citation>
    <scope>NUCLEOTIDE SEQUENCE [LARGE SCALE GENOMIC DNA]</scope>
    <source>
        <strain evidence="1 2">RW8P3</strain>
    </source>
</reference>
<dbReference type="AlphaFoldDB" id="A0A9E6PSR1"/>
<sequence>MFESIESQLGPLRSAMQLTLHTFHAVRIWEGRAASEEKNAIIGFGGFSNAIRKVIQGIEQGDPYADLWMLRIQERLQSCKAELALIQDRLELLLTAFPDAISAQENFSIQPVRLPIVITTQFGYLAMYLLITYDNIVRRLLHAHHVALIDRREMESRIHAGARLLRGLFGLPRRYRFSGATRADFACDNDQASQARKLFGELPRDVLDGTRRADFAPPIARGLMEEAAAVVDEVEWFAATPGGPESGACEWVASD</sequence>
<gene>
    <name evidence="1" type="ORF">HU752_015245</name>
</gene>
<protein>
    <submittedName>
        <fullName evidence="1">TIGR03761 family integrating conjugative element protein</fullName>
    </submittedName>
</protein>
<dbReference type="Pfam" id="PF08900">
    <property type="entry name" value="AcaB"/>
    <property type="match status" value="1"/>
</dbReference>
<organism evidence="1 2">
    <name type="scientific">Pseudomonas vanderleydeniana</name>
    <dbReference type="NCBI Taxonomy" id="2745495"/>
    <lineage>
        <taxon>Bacteria</taxon>
        <taxon>Pseudomonadati</taxon>
        <taxon>Pseudomonadota</taxon>
        <taxon>Gammaproteobacteria</taxon>
        <taxon>Pseudomonadales</taxon>
        <taxon>Pseudomonadaceae</taxon>
        <taxon>Pseudomonas</taxon>
    </lineage>
</organism>